<protein>
    <recommendedName>
        <fullName evidence="1">DUF676 domain-containing protein</fullName>
    </recommendedName>
</protein>
<dbReference type="Gene3D" id="2.130.10.10">
    <property type="entry name" value="YVTN repeat-like/Quinoprotein amine dehydrogenase"/>
    <property type="match status" value="2"/>
</dbReference>
<gene>
    <name evidence="2" type="ORF">O3P16_04665</name>
</gene>
<evidence type="ECO:0000313" key="2">
    <source>
        <dbReference type="EMBL" id="MDA3614087.1"/>
    </source>
</evidence>
<accession>A0ABT4UGX2</accession>
<dbReference type="RefSeq" id="WP_407030414.1">
    <property type="nucleotide sequence ID" value="NZ_JAQGEF010000004.1"/>
</dbReference>
<dbReference type="Pfam" id="PF05057">
    <property type="entry name" value="DUF676"/>
    <property type="match status" value="1"/>
</dbReference>
<dbReference type="InterPro" id="IPR015943">
    <property type="entry name" value="WD40/YVTN_repeat-like_dom_sf"/>
</dbReference>
<dbReference type="EMBL" id="JAQGEF010000004">
    <property type="protein sequence ID" value="MDA3614087.1"/>
    <property type="molecule type" value="Genomic_DNA"/>
</dbReference>
<dbReference type="InterPro" id="IPR011047">
    <property type="entry name" value="Quinoprotein_ADH-like_sf"/>
</dbReference>
<organism evidence="2 3">
    <name type="scientific">Polluticaenibacter yanchengensis</name>
    <dbReference type="NCBI Taxonomy" id="3014562"/>
    <lineage>
        <taxon>Bacteria</taxon>
        <taxon>Pseudomonadati</taxon>
        <taxon>Bacteroidota</taxon>
        <taxon>Chitinophagia</taxon>
        <taxon>Chitinophagales</taxon>
        <taxon>Chitinophagaceae</taxon>
        <taxon>Polluticaenibacter</taxon>
    </lineage>
</organism>
<dbReference type="InterPro" id="IPR007751">
    <property type="entry name" value="DUF676_lipase-like"/>
</dbReference>
<name>A0ABT4UGX2_9BACT</name>
<dbReference type="SUPFAM" id="SSF53474">
    <property type="entry name" value="alpha/beta-Hydrolases"/>
    <property type="match status" value="1"/>
</dbReference>
<dbReference type="Proteomes" id="UP001210231">
    <property type="component" value="Unassembled WGS sequence"/>
</dbReference>
<evidence type="ECO:0000259" key="1">
    <source>
        <dbReference type="Pfam" id="PF05057"/>
    </source>
</evidence>
<reference evidence="2 3" key="1">
    <citation type="submission" date="2022-12" db="EMBL/GenBank/DDBJ databases">
        <title>Chitinophagaceae gen. sp. nov., a new member of the family Chitinophagaceae, isolated from soil in a chemical factory.</title>
        <authorList>
            <person name="Ke Z."/>
        </authorList>
    </citation>
    <scope>NUCLEOTIDE SEQUENCE [LARGE SCALE GENOMIC DNA]</scope>
    <source>
        <strain evidence="2 3">LY-5</strain>
    </source>
</reference>
<evidence type="ECO:0000313" key="3">
    <source>
        <dbReference type="Proteomes" id="UP001210231"/>
    </source>
</evidence>
<feature type="domain" description="DUF676" evidence="1">
    <location>
        <begin position="565"/>
        <end position="699"/>
    </location>
</feature>
<proteinExistence type="predicted"/>
<sequence>MKKVLLFTINYFLLFFLANSQEQLKLKIYNSLTEPIFTTSNFKTVAVDKEGVIWAGSQYGGLYVYHPATQDWSKSSYLTNVFINDIKVDPASGIYIAQSGTSGSAAGEGNRQGGVVRFKNSKFEDYIYLSVNGTGSKSNGGLNSRMARSIWIDTNSVNKIAGRPKLWVTQNSFLTGGATSPGGIAIGENPPGQWFFAKKIKGLQIFPYTNAVSSGTPSVDAVCGNQSEVWVSVRTNYGGSEILKYSAQGQTFLGGYGPNGEFGNARRYYSNDTQAIVNKSTAGILRAGFRINAMYCDSDNRRWLGTASSSGGLILVENNNWSILNLTNLLPESFAVNNNAIAEDEYGNIYFGTTNGLLVLQANSSPQFIQSFKLYTTANGLPSNNINGIAYDSLKKEVIIATDNGVAIWNIMKPIDISLDWDFSFPKPYSNPKGVAADGVSRVYIKVKRNSDTIPPIKQVVLNIKNVRSGIESASGRLKVAIIENTYSDEASNASLLSATDLESNSKGEFVFWYKSPEDFNTGFSDLYTNVSERFEEFDVFVYYNTIDNRIDTINYKLKIVRPPVVFVHGLASNPACWDGLNDTYNGTLLKDSKIFKYTKALTMNGQGAIRENAFRLLGVSSNIPDIKTNSLQWVIDQLRIMGYASNQVDYVSHSMGGMTIRHAADEYKNLFYTNSASSYYNNYDSGYVHKYITLNTPHNSSPLADLVYDIAPNMNMHSKFYLSHLYELAPTAQIPFDFMRPTGFNYDERYWIQYPSDFEATNAIINLQIRDKTGGTNLKNTRFKNHLIVGEMGESYRLLLDKATNFLYNADLVVKAASLTKYGDYAIFLQTIITEFGYEMFRDYAYLYKAEAPEKFQDFVFVPNDIPIATKIAYFINWYSRRFGIEQYLNKSDVIVPIKSQLANQSNTLPNISFFNSTPGTADAMHTSITTRNDVGTKVKELLNAKRSNNSQFADIIPANNDVDLEKTYLPGQVTNPLLKSQPQQNNTMGIYQHFNKNKISISNASEIRNVNVDQEYTLRLNLNDSADLAYFKVRAGDTPVYVTKGFNRQEFKFTIHNRASGLGFITVSAVYDKPDGVHYYIDTLFPQITNSKPVKGFRIIEDEGVASETFRPNLEALIDTNWYRVPLSSPELSITIEDPSIITFVDTALQFVALNSGVTIATITYKGFSDEISLIAQKIPEPECFNKTVKTGNFNDPTVWSKNRVPQACDSIVINHDIIINVPFNVKALSINPNVKVTVLPNIKDIKIGALYQNRKPDNTLLFLRKKYLQVPRKATVS</sequence>
<dbReference type="InterPro" id="IPR029058">
    <property type="entry name" value="AB_hydrolase_fold"/>
</dbReference>
<dbReference type="Gene3D" id="3.40.50.1820">
    <property type="entry name" value="alpha/beta hydrolase"/>
    <property type="match status" value="1"/>
</dbReference>
<keyword evidence="3" id="KW-1185">Reference proteome</keyword>
<comment type="caution">
    <text evidence="2">The sequence shown here is derived from an EMBL/GenBank/DDBJ whole genome shotgun (WGS) entry which is preliminary data.</text>
</comment>
<dbReference type="SUPFAM" id="SSF50998">
    <property type="entry name" value="Quinoprotein alcohol dehydrogenase-like"/>
    <property type="match status" value="1"/>
</dbReference>